<gene>
    <name evidence="12" type="ORF">SCHPADRAFT_844943</name>
</gene>
<feature type="transmembrane region" description="Helical" evidence="10">
    <location>
        <begin position="297"/>
        <end position="313"/>
    </location>
</feature>
<feature type="transmembrane region" description="Helical" evidence="10">
    <location>
        <begin position="265"/>
        <end position="285"/>
    </location>
</feature>
<comment type="similarity">
    <text evidence="2">Belongs to the glycosyltransferase 22 family. PIGB subfamily.</text>
</comment>
<evidence type="ECO:0000256" key="11">
    <source>
        <dbReference type="SAM" id="SignalP"/>
    </source>
</evidence>
<sequence>MTLSTTTVAVIAVCWRVLTATTTRTFFQPDEFFQSLEVAHHAVFGYGHLTWEWVATPPIRSIIYPSLYTPAFWILKRTGLDNSDALIYLPKALQGVFAAATDIATFLLARQILGKQYANVAFFLSCTSVFNALALGRTFSNSVETALTTIALCFWPWGSTFNHKQTTISLSLAAISCMIRPTNALIWFFLLGAFLVQNRSQKENMAFLTIRILTVGIIALTFQVAIDSLYFGSLTLTSLTFLTTNLSGVSLFYGSSPWHYYLTQGLPLLCGTSFPFFIPGVYNLLSKKITASREMNTMIALIWWTIAIYSLAGHKEWRFLHPILPLIHIFSAKYMVDSYLRTTSNKKEAAASLLPLKRSVVCFLLSGIIPGIYVMYFHSSSQIAVMHYFRSLDDMELQSIGFLMPCHSTPWQAYLHKPHLARDGYLWSIGCEPPLLGQNISEYHDQTDVFYKSPIQYMRKHFPEEVDRSFPPSPKPSSIPGSKILSDDRWDHRWPSHLVFFGALLNDINGGRAVEAALRRLGYAEVWAGKSSFEEDWRRRGGVRVWKWRPTG</sequence>
<feature type="chain" id="PRO_5005202379" description="Mannosyltransferase" evidence="11">
    <location>
        <begin position="21"/>
        <end position="552"/>
    </location>
</feature>
<keyword evidence="5 10" id="KW-0812">Transmembrane</keyword>
<keyword evidence="7 10" id="KW-1133">Transmembrane helix</keyword>
<feature type="transmembrane region" description="Helical" evidence="10">
    <location>
        <begin position="170"/>
        <end position="193"/>
    </location>
</feature>
<dbReference type="InterPro" id="IPR005599">
    <property type="entry name" value="GPI_mannosylTrfase"/>
</dbReference>
<proteinExistence type="inferred from homology"/>
<keyword evidence="6 10" id="KW-0256">Endoplasmic reticulum</keyword>
<accession>A0A0H2S3M2</accession>
<evidence type="ECO:0000313" key="13">
    <source>
        <dbReference type="Proteomes" id="UP000053477"/>
    </source>
</evidence>
<dbReference type="InParanoid" id="A0A0H2S3M2"/>
<evidence type="ECO:0000313" key="12">
    <source>
        <dbReference type="EMBL" id="KLO18617.1"/>
    </source>
</evidence>
<evidence type="ECO:0000256" key="5">
    <source>
        <dbReference type="ARBA" id="ARBA00022692"/>
    </source>
</evidence>
<feature type="signal peptide" evidence="11">
    <location>
        <begin position="1"/>
        <end position="20"/>
    </location>
</feature>
<dbReference type="PANTHER" id="PTHR22760">
    <property type="entry name" value="GLYCOSYLTRANSFERASE"/>
    <property type="match status" value="1"/>
</dbReference>
<keyword evidence="11" id="KW-0732">Signal</keyword>
<comment type="subcellular location">
    <subcellularLocation>
        <location evidence="1 10">Endoplasmic reticulum membrane</location>
        <topology evidence="1 10">Multi-pass membrane protein</topology>
    </subcellularLocation>
</comment>
<evidence type="ECO:0000256" key="7">
    <source>
        <dbReference type="ARBA" id="ARBA00022989"/>
    </source>
</evidence>
<name>A0A0H2S3M2_9AGAM</name>
<keyword evidence="8 10" id="KW-0472">Membrane</keyword>
<feature type="transmembrane region" description="Helical" evidence="10">
    <location>
        <begin position="356"/>
        <end position="376"/>
    </location>
</feature>
<dbReference type="FunCoup" id="A0A0H2S3M2">
    <property type="interactions" value="540"/>
</dbReference>
<keyword evidence="3 10" id="KW-0328">Glycosyltransferase</keyword>
<dbReference type="STRING" id="27342.A0A0H2S3M2"/>
<keyword evidence="4" id="KW-0808">Transferase</keyword>
<evidence type="ECO:0000256" key="2">
    <source>
        <dbReference type="ARBA" id="ARBA00006065"/>
    </source>
</evidence>
<evidence type="ECO:0000256" key="6">
    <source>
        <dbReference type="ARBA" id="ARBA00022824"/>
    </source>
</evidence>
<evidence type="ECO:0000256" key="1">
    <source>
        <dbReference type="ARBA" id="ARBA00004477"/>
    </source>
</evidence>
<dbReference type="GO" id="GO:0005789">
    <property type="term" value="C:endoplasmic reticulum membrane"/>
    <property type="evidence" value="ECO:0007669"/>
    <property type="project" value="UniProtKB-SubCell"/>
</dbReference>
<dbReference type="EMBL" id="KQ085893">
    <property type="protein sequence ID" value="KLO18617.1"/>
    <property type="molecule type" value="Genomic_DNA"/>
</dbReference>
<dbReference type="AlphaFoldDB" id="A0A0H2S3M2"/>
<dbReference type="PANTHER" id="PTHR22760:SF4">
    <property type="entry name" value="GPI MANNOSYLTRANSFERASE 3"/>
    <property type="match status" value="1"/>
</dbReference>
<evidence type="ECO:0000256" key="8">
    <source>
        <dbReference type="ARBA" id="ARBA00023136"/>
    </source>
</evidence>
<organism evidence="12 13">
    <name type="scientific">Schizopora paradoxa</name>
    <dbReference type="NCBI Taxonomy" id="27342"/>
    <lineage>
        <taxon>Eukaryota</taxon>
        <taxon>Fungi</taxon>
        <taxon>Dikarya</taxon>
        <taxon>Basidiomycota</taxon>
        <taxon>Agaricomycotina</taxon>
        <taxon>Agaricomycetes</taxon>
        <taxon>Hymenochaetales</taxon>
        <taxon>Schizoporaceae</taxon>
        <taxon>Schizopora</taxon>
    </lineage>
</organism>
<dbReference type="GO" id="GO:0000026">
    <property type="term" value="F:alpha-1,2-mannosyltransferase activity"/>
    <property type="evidence" value="ECO:0007669"/>
    <property type="project" value="TreeGrafter"/>
</dbReference>
<dbReference type="EC" id="2.4.1.-" evidence="10"/>
<reference evidence="12 13" key="1">
    <citation type="submission" date="2015-04" db="EMBL/GenBank/DDBJ databases">
        <title>Complete genome sequence of Schizopora paradoxa KUC8140, a cosmopolitan wood degrader in East Asia.</title>
        <authorList>
            <consortium name="DOE Joint Genome Institute"/>
            <person name="Min B."/>
            <person name="Park H."/>
            <person name="Jang Y."/>
            <person name="Kim J.-J."/>
            <person name="Kim K.H."/>
            <person name="Pangilinan J."/>
            <person name="Lipzen A."/>
            <person name="Riley R."/>
            <person name="Grigoriev I.V."/>
            <person name="Spatafora J.W."/>
            <person name="Choi I.-G."/>
        </authorList>
    </citation>
    <scope>NUCLEOTIDE SEQUENCE [LARGE SCALE GENOMIC DNA]</scope>
    <source>
        <strain evidence="12 13">KUC8140</strain>
    </source>
</reference>
<feature type="transmembrane region" description="Helical" evidence="10">
    <location>
        <begin position="116"/>
        <end position="133"/>
    </location>
</feature>
<evidence type="ECO:0000256" key="4">
    <source>
        <dbReference type="ARBA" id="ARBA00022679"/>
    </source>
</evidence>
<feature type="transmembrane region" description="Helical" evidence="10">
    <location>
        <begin position="205"/>
        <end position="222"/>
    </location>
</feature>
<keyword evidence="13" id="KW-1185">Reference proteome</keyword>
<evidence type="ECO:0000256" key="10">
    <source>
        <dbReference type="RuleBase" id="RU363075"/>
    </source>
</evidence>
<dbReference type="Proteomes" id="UP000053477">
    <property type="component" value="Unassembled WGS sequence"/>
</dbReference>
<dbReference type="Pfam" id="PF03901">
    <property type="entry name" value="Glyco_transf_22"/>
    <property type="match status" value="1"/>
</dbReference>
<protein>
    <recommendedName>
        <fullName evidence="10">Mannosyltransferase</fullName>
        <ecNumber evidence="10">2.4.1.-</ecNumber>
    </recommendedName>
</protein>
<evidence type="ECO:0000256" key="3">
    <source>
        <dbReference type="ARBA" id="ARBA00022676"/>
    </source>
</evidence>
<dbReference type="OrthoDB" id="416834at2759"/>
<dbReference type="GO" id="GO:0006506">
    <property type="term" value="P:GPI anchor biosynthetic process"/>
    <property type="evidence" value="ECO:0007669"/>
    <property type="project" value="TreeGrafter"/>
</dbReference>
<comment type="function">
    <text evidence="9">Mannosyltransferase involved in glycosylphosphatidylinositol-anchor biosynthesis. Transfers the third mannose to Man2-GlcN-acyl-PI during GPI precursor assembly.</text>
</comment>
<evidence type="ECO:0000256" key="9">
    <source>
        <dbReference type="ARBA" id="ARBA00024708"/>
    </source>
</evidence>
<feature type="transmembrane region" description="Helical" evidence="10">
    <location>
        <begin position="229"/>
        <end position="253"/>
    </location>
</feature>